<organism evidence="2 3">
    <name type="scientific">Sediminibacillus halophilus</name>
    <dbReference type="NCBI Taxonomy" id="482461"/>
    <lineage>
        <taxon>Bacteria</taxon>
        <taxon>Bacillati</taxon>
        <taxon>Bacillota</taxon>
        <taxon>Bacilli</taxon>
        <taxon>Bacillales</taxon>
        <taxon>Bacillaceae</taxon>
        <taxon>Sediminibacillus</taxon>
    </lineage>
</organism>
<dbReference type="Proteomes" id="UP000182347">
    <property type="component" value="Unassembled WGS sequence"/>
</dbReference>
<evidence type="ECO:0000256" key="1">
    <source>
        <dbReference type="SAM" id="MobiDB-lite"/>
    </source>
</evidence>
<dbReference type="EMBL" id="FNHF01000005">
    <property type="protein sequence ID" value="SDM76557.1"/>
    <property type="molecule type" value="Genomic_DNA"/>
</dbReference>
<protein>
    <recommendedName>
        <fullName evidence="4">Carbohydrate binding domain-containing protein</fullName>
    </recommendedName>
</protein>
<evidence type="ECO:0008006" key="4">
    <source>
        <dbReference type="Google" id="ProtNLM"/>
    </source>
</evidence>
<sequence length="178" mass="18271">MSLNDLIVNSSFETNDLTGWNAVNTTVVYGQAHSGFHSARLASGAAEASLSQTVAATAGERYELLVSLAKTTTNPSPVINIQVLFLNAANTVVGTGLDTEIFYGNIPFAENGTWHNFYQNTEPAPAGTTQAQVIISKPVSAITAPAVLVDDVELLSAEGGDGVGPTGPIGPTGPTGPT</sequence>
<dbReference type="InterPro" id="IPR008979">
    <property type="entry name" value="Galactose-bd-like_sf"/>
</dbReference>
<dbReference type="NCBIfam" id="NF033675">
    <property type="entry name" value="NTTRR-F1"/>
    <property type="match status" value="1"/>
</dbReference>
<keyword evidence="3" id="KW-1185">Reference proteome</keyword>
<evidence type="ECO:0000313" key="3">
    <source>
        <dbReference type="Proteomes" id="UP000182347"/>
    </source>
</evidence>
<proteinExistence type="predicted"/>
<feature type="non-terminal residue" evidence="2">
    <location>
        <position position="178"/>
    </location>
</feature>
<feature type="region of interest" description="Disordered" evidence="1">
    <location>
        <begin position="159"/>
        <end position="178"/>
    </location>
</feature>
<dbReference type="RefSeq" id="WP_175486833.1">
    <property type="nucleotide sequence ID" value="NZ_FNHF01000005.1"/>
</dbReference>
<name>A0A1G9VXA6_9BACI</name>
<dbReference type="AlphaFoldDB" id="A0A1G9VXA6"/>
<reference evidence="3" key="1">
    <citation type="submission" date="2016-10" db="EMBL/GenBank/DDBJ databases">
        <authorList>
            <person name="Varghese N."/>
            <person name="Submissions S."/>
        </authorList>
    </citation>
    <scope>NUCLEOTIDE SEQUENCE [LARGE SCALE GENOMIC DNA]</scope>
    <source>
        <strain evidence="3">CGMCC 1.6199</strain>
    </source>
</reference>
<dbReference type="Gene3D" id="2.60.120.260">
    <property type="entry name" value="Galactose-binding domain-like"/>
    <property type="match status" value="1"/>
</dbReference>
<evidence type="ECO:0000313" key="2">
    <source>
        <dbReference type="EMBL" id="SDM76557.1"/>
    </source>
</evidence>
<accession>A0A1G9VXA6</accession>
<dbReference type="STRING" id="482461.SAMN05216244_3341"/>
<dbReference type="SUPFAM" id="SSF49785">
    <property type="entry name" value="Galactose-binding domain-like"/>
    <property type="match status" value="1"/>
</dbReference>
<gene>
    <name evidence="2" type="ORF">SAMN05216244_3341</name>
</gene>